<keyword evidence="2" id="KW-1185">Reference proteome</keyword>
<protein>
    <submittedName>
        <fullName evidence="1">Uncharacterized protein</fullName>
    </submittedName>
</protein>
<name>A0ACC2TM84_9FUNG</name>
<proteinExistence type="predicted"/>
<dbReference type="EMBL" id="QTSX02002360">
    <property type="protein sequence ID" value="KAJ9075850.1"/>
    <property type="molecule type" value="Genomic_DNA"/>
</dbReference>
<dbReference type="Proteomes" id="UP001165960">
    <property type="component" value="Unassembled WGS sequence"/>
</dbReference>
<gene>
    <name evidence="1" type="ORF">DSO57_1031719</name>
</gene>
<evidence type="ECO:0000313" key="2">
    <source>
        <dbReference type="Proteomes" id="UP001165960"/>
    </source>
</evidence>
<comment type="caution">
    <text evidence="1">The sequence shown here is derived from an EMBL/GenBank/DDBJ whole genome shotgun (WGS) entry which is preliminary data.</text>
</comment>
<evidence type="ECO:0000313" key="1">
    <source>
        <dbReference type="EMBL" id="KAJ9075850.1"/>
    </source>
</evidence>
<organism evidence="1 2">
    <name type="scientific">Entomophthora muscae</name>
    <dbReference type="NCBI Taxonomy" id="34485"/>
    <lineage>
        <taxon>Eukaryota</taxon>
        <taxon>Fungi</taxon>
        <taxon>Fungi incertae sedis</taxon>
        <taxon>Zoopagomycota</taxon>
        <taxon>Entomophthoromycotina</taxon>
        <taxon>Entomophthoromycetes</taxon>
        <taxon>Entomophthorales</taxon>
        <taxon>Entomophthoraceae</taxon>
        <taxon>Entomophthora</taxon>
    </lineage>
</organism>
<sequence length="140" mass="15631">MLTTLHSLHPKSNIHLVLSNIQLLAHSLLGCFSNRSLLPCLKNQAHSITKHKSFDGTISTINVHCSLEMASPPFQVSPTISFTYDIPQDDPIPTKLLYTHPVFCSETPSNEDLSLYTPAHNSATCYDTYDYGTIDVKRKQ</sequence>
<accession>A0ACC2TM84</accession>
<reference evidence="1" key="1">
    <citation type="submission" date="2022-04" db="EMBL/GenBank/DDBJ databases">
        <title>Genome of the entomopathogenic fungus Entomophthora muscae.</title>
        <authorList>
            <person name="Elya C."/>
            <person name="Lovett B.R."/>
            <person name="Lee E."/>
            <person name="Macias A.M."/>
            <person name="Hajek A.E."/>
            <person name="De Bivort B.L."/>
            <person name="Kasson M.T."/>
            <person name="De Fine Licht H.H."/>
            <person name="Stajich J.E."/>
        </authorList>
    </citation>
    <scope>NUCLEOTIDE SEQUENCE</scope>
    <source>
        <strain evidence="1">Berkeley</strain>
    </source>
</reference>